<comment type="similarity">
    <text evidence="6">Belongs to the DEAD box helicase family.</text>
</comment>
<dbReference type="InterPro" id="IPR001650">
    <property type="entry name" value="Helicase_C-like"/>
</dbReference>
<dbReference type="InterPro" id="IPR006474">
    <property type="entry name" value="Helicase_Cas3_CRISPR-ass_core"/>
</dbReference>
<evidence type="ECO:0000313" key="9">
    <source>
        <dbReference type="EMBL" id="HDD44680.1"/>
    </source>
</evidence>
<comment type="caution">
    <text evidence="9">The sequence shown here is derived from an EMBL/GenBank/DDBJ whole genome shotgun (WGS) entry which is preliminary data.</text>
</comment>
<gene>
    <name evidence="9" type="primary">cas3</name>
    <name evidence="9" type="ORF">ENG63_07465</name>
</gene>
<dbReference type="InterPro" id="IPR027417">
    <property type="entry name" value="P-loop_NTPase"/>
</dbReference>
<keyword evidence="5" id="KW-0051">Antiviral defense</keyword>
<evidence type="ECO:0000256" key="3">
    <source>
        <dbReference type="ARBA" id="ARBA00022806"/>
    </source>
</evidence>
<evidence type="ECO:0000259" key="8">
    <source>
        <dbReference type="PROSITE" id="PS51643"/>
    </source>
</evidence>
<proteinExistence type="inferred from homology"/>
<dbReference type="SMART" id="SM00490">
    <property type="entry name" value="HELICc"/>
    <property type="match status" value="1"/>
</dbReference>
<sequence>LARKHGLTESLDILDVLAEWHDIGKLNPAWCIDEDQKPPHSALSAYLFLKYSEKEDPRLFYFIFKHHSSLVQVPLNILSIRKNVIGKIKYKIDQKEALNLIFKELRKFKLSIENIKSNVDLVDLFGTFKTADILSAMFEEGSRISKQNIDLEVELVKERFRDYVRNKNLKFDGNKWKIFTEIARTERNILLLAPTGWGKTFAALTIAVSKKPSHIIYVLPTITSIRKMKQSLQKLLSGVRVEENYYFADTEKLKKIEIFEETNIDLDLFISKSFISPVTITTLDQLLLSFLHVGKYFLKRYHFRNSVFIFDEFHLYPINGLYLLLYFFKKFNEEFNYNMKSIFMSATIHPIFRSLINQFINPKEFEFLQEYKKKRRYLYSFEKDDITSDEILKQIIEKSKLGNVLVICNTVEKAIKVYLLLKHNYKVNNILLLHSRYTYHDRRKKEEQLERSSTKSKEFIFISTQVSEVSLDISFDYLFTELAPIPSLIQRFGRVNRYSDFIDNVNVNITYPEEISKTRFYPYDEEEIKFAIGTLSELGYKIKNEFELIEKLKNAPMLVDDAELNEIEKYLKKWENDTKFFFSIDLKDEELNRLLKFREINTALIIPGCFMSDVLEILSSDKKYKSQLVKEYFVPVPIWWLFEKSGYVYKEKNLLFLSSQRFLYSRDIGYFDSEKLKKFVDLIDICVESNNIT</sequence>
<protein>
    <submittedName>
        <fullName evidence="9">CRISPR-associated helicase Cas3</fullName>
    </submittedName>
</protein>
<dbReference type="SUPFAM" id="SSF52540">
    <property type="entry name" value="P-loop containing nucleoside triphosphate hydrolases"/>
    <property type="match status" value="1"/>
</dbReference>
<evidence type="ECO:0000256" key="5">
    <source>
        <dbReference type="ARBA" id="ARBA00023118"/>
    </source>
</evidence>
<dbReference type="InterPro" id="IPR050079">
    <property type="entry name" value="DEAD_box_RNA_helicase"/>
</dbReference>
<feature type="non-terminal residue" evidence="9">
    <location>
        <position position="1"/>
    </location>
</feature>
<dbReference type="GO" id="GO:0016787">
    <property type="term" value="F:hydrolase activity"/>
    <property type="evidence" value="ECO:0007669"/>
    <property type="project" value="UniProtKB-KW"/>
</dbReference>
<dbReference type="GO" id="GO:0003724">
    <property type="term" value="F:RNA helicase activity"/>
    <property type="evidence" value="ECO:0007669"/>
    <property type="project" value="TreeGrafter"/>
</dbReference>
<keyword evidence="2" id="KW-0378">Hydrolase</keyword>
<keyword evidence="1" id="KW-0547">Nucleotide-binding</keyword>
<dbReference type="PANTHER" id="PTHR47959">
    <property type="entry name" value="ATP-DEPENDENT RNA HELICASE RHLE-RELATED"/>
    <property type="match status" value="1"/>
</dbReference>
<evidence type="ECO:0000256" key="4">
    <source>
        <dbReference type="ARBA" id="ARBA00022840"/>
    </source>
</evidence>
<keyword evidence="4" id="KW-0067">ATP-binding</keyword>
<dbReference type="SMART" id="SM00487">
    <property type="entry name" value="DEXDc"/>
    <property type="match status" value="1"/>
</dbReference>
<feature type="domain" description="Helicase ATP-binding" evidence="7">
    <location>
        <begin position="180"/>
        <end position="366"/>
    </location>
</feature>
<dbReference type="Proteomes" id="UP000886289">
    <property type="component" value="Unassembled WGS sequence"/>
</dbReference>
<dbReference type="NCBIfam" id="TIGR01587">
    <property type="entry name" value="cas3_core"/>
    <property type="match status" value="1"/>
</dbReference>
<dbReference type="Pfam" id="PF22590">
    <property type="entry name" value="Cas3-like_C_2"/>
    <property type="match status" value="1"/>
</dbReference>
<accession>A0A7C0U374</accession>
<keyword evidence="3" id="KW-0347">Helicase</keyword>
<evidence type="ECO:0000256" key="1">
    <source>
        <dbReference type="ARBA" id="ARBA00022741"/>
    </source>
</evidence>
<dbReference type="PANTHER" id="PTHR47959:SF16">
    <property type="entry name" value="CRISPR-ASSOCIATED NUCLEASE_HELICASE CAS3-RELATED"/>
    <property type="match status" value="1"/>
</dbReference>
<dbReference type="GO" id="GO:0003676">
    <property type="term" value="F:nucleic acid binding"/>
    <property type="evidence" value="ECO:0007669"/>
    <property type="project" value="InterPro"/>
</dbReference>
<reference evidence="9" key="1">
    <citation type="journal article" date="2020" name="mSystems">
        <title>Genome- and Community-Level Interaction Insights into Carbon Utilization and Element Cycling Functions of Hydrothermarchaeota in Hydrothermal Sediment.</title>
        <authorList>
            <person name="Zhou Z."/>
            <person name="Liu Y."/>
            <person name="Xu W."/>
            <person name="Pan J."/>
            <person name="Luo Z.H."/>
            <person name="Li M."/>
        </authorList>
    </citation>
    <scope>NUCLEOTIDE SEQUENCE [LARGE SCALE GENOMIC DNA]</scope>
    <source>
        <strain evidence="9">HyVt-233</strain>
    </source>
</reference>
<dbReference type="Gene3D" id="3.40.50.300">
    <property type="entry name" value="P-loop containing nucleotide triphosphate hydrolases"/>
    <property type="match status" value="2"/>
</dbReference>
<feature type="domain" description="HD Cas3-type" evidence="8">
    <location>
        <begin position="1"/>
        <end position="134"/>
    </location>
</feature>
<dbReference type="InterPro" id="IPR011545">
    <property type="entry name" value="DEAD/DEAH_box_helicase_dom"/>
</dbReference>
<evidence type="ECO:0000259" key="7">
    <source>
        <dbReference type="PROSITE" id="PS51192"/>
    </source>
</evidence>
<dbReference type="PROSITE" id="PS51192">
    <property type="entry name" value="HELICASE_ATP_BIND_1"/>
    <property type="match status" value="1"/>
</dbReference>
<dbReference type="GO" id="GO:0051607">
    <property type="term" value="P:defense response to virus"/>
    <property type="evidence" value="ECO:0007669"/>
    <property type="project" value="UniProtKB-KW"/>
</dbReference>
<dbReference type="PROSITE" id="PS51643">
    <property type="entry name" value="HD_CAS3"/>
    <property type="match status" value="1"/>
</dbReference>
<dbReference type="AlphaFoldDB" id="A0A7C0U374"/>
<dbReference type="EMBL" id="DRBS01000279">
    <property type="protein sequence ID" value="HDD44680.1"/>
    <property type="molecule type" value="Genomic_DNA"/>
</dbReference>
<dbReference type="GO" id="GO:0005829">
    <property type="term" value="C:cytosol"/>
    <property type="evidence" value="ECO:0007669"/>
    <property type="project" value="TreeGrafter"/>
</dbReference>
<dbReference type="InterPro" id="IPR054712">
    <property type="entry name" value="Cas3-like_dom"/>
</dbReference>
<evidence type="ECO:0000256" key="6">
    <source>
        <dbReference type="ARBA" id="ARBA00038437"/>
    </source>
</evidence>
<dbReference type="InterPro" id="IPR014001">
    <property type="entry name" value="Helicase_ATP-bd"/>
</dbReference>
<organism evidence="9">
    <name type="scientific">Desulfofervidus auxilii</name>
    <dbReference type="NCBI Taxonomy" id="1621989"/>
    <lineage>
        <taxon>Bacteria</taxon>
        <taxon>Pseudomonadati</taxon>
        <taxon>Thermodesulfobacteriota</taxon>
        <taxon>Candidatus Desulfofervidia</taxon>
        <taxon>Candidatus Desulfofervidales</taxon>
        <taxon>Candidatus Desulfofervidaceae</taxon>
        <taxon>Candidatus Desulfofervidus</taxon>
    </lineage>
</organism>
<evidence type="ECO:0000256" key="2">
    <source>
        <dbReference type="ARBA" id="ARBA00022801"/>
    </source>
</evidence>
<dbReference type="InterPro" id="IPR006483">
    <property type="entry name" value="CRISPR-assoc_Cas3_HD"/>
</dbReference>
<dbReference type="Pfam" id="PF00270">
    <property type="entry name" value="DEAD"/>
    <property type="match status" value="1"/>
</dbReference>
<name>A0A7C0U374_DESA2</name>
<dbReference type="GO" id="GO:0005524">
    <property type="term" value="F:ATP binding"/>
    <property type="evidence" value="ECO:0007669"/>
    <property type="project" value="UniProtKB-KW"/>
</dbReference>